<sequence length="249" mass="26199">MAQRPALHIADAGLLATPRTRRDLLRLMAVGGAAVFLPGMLTACSDDNDGMTGPTPPGSGNALTIDFAKGDIAVLQFAYALEQLEADFYTRVVDRFSSSNIPAAERTLLTDIRNHEIAHREFLKAALGASNGFTLTTSYPNVNFDDRTSVLTTARTFEDLGVAAYNGAGQYLTSAANLTIAGKIVSVEARHASAIRDLISPKSSAFSPTAFDDVFSPSKVAAAAQGFVVDKLGFANAPTAFVQGPNNNG</sequence>
<comment type="caution">
    <text evidence="1">The sequence shown here is derived from an EMBL/GenBank/DDBJ whole genome shotgun (WGS) entry which is preliminary data.</text>
</comment>
<protein>
    <submittedName>
        <fullName evidence="1">Tat (Twin-arginine translocation) pathway signal sequence containing protein</fullName>
    </submittedName>
</protein>
<dbReference type="Proteomes" id="UP000264071">
    <property type="component" value="Unassembled WGS sequence"/>
</dbReference>
<dbReference type="OMA" id="IAHREFL"/>
<gene>
    <name evidence="1" type="ORF">DGD08_16610</name>
</gene>
<dbReference type="InterPro" id="IPR009078">
    <property type="entry name" value="Ferritin-like_SF"/>
</dbReference>
<reference evidence="1 2" key="1">
    <citation type="journal article" date="2018" name="Nat. Biotechnol.">
        <title>A standardized bacterial taxonomy based on genome phylogeny substantially revises the tree of life.</title>
        <authorList>
            <person name="Parks D.H."/>
            <person name="Chuvochina M."/>
            <person name="Waite D.W."/>
            <person name="Rinke C."/>
            <person name="Skarshewski A."/>
            <person name="Chaumeil P.A."/>
            <person name="Hugenholtz P."/>
        </authorList>
    </citation>
    <scope>NUCLEOTIDE SEQUENCE [LARGE SCALE GENOMIC DNA]</scope>
    <source>
        <strain evidence="1">UBA8844</strain>
    </source>
</reference>
<name>A0A3D4VCI4_9BACT</name>
<accession>A0A3D4VCI4</accession>
<dbReference type="EMBL" id="DPIY01000012">
    <property type="protein sequence ID" value="HCT58823.1"/>
    <property type="molecule type" value="Genomic_DNA"/>
</dbReference>
<evidence type="ECO:0000313" key="2">
    <source>
        <dbReference type="Proteomes" id="UP000264071"/>
    </source>
</evidence>
<proteinExistence type="predicted"/>
<dbReference type="CDD" id="cd00657">
    <property type="entry name" value="Ferritin_like"/>
    <property type="match status" value="1"/>
</dbReference>
<evidence type="ECO:0000313" key="1">
    <source>
        <dbReference type="EMBL" id="HCT58823.1"/>
    </source>
</evidence>
<organism evidence="1 2">
    <name type="scientific">Gemmatimonas aurantiaca</name>
    <dbReference type="NCBI Taxonomy" id="173480"/>
    <lineage>
        <taxon>Bacteria</taxon>
        <taxon>Pseudomonadati</taxon>
        <taxon>Gemmatimonadota</taxon>
        <taxon>Gemmatimonadia</taxon>
        <taxon>Gemmatimonadales</taxon>
        <taxon>Gemmatimonadaceae</taxon>
        <taxon>Gemmatimonas</taxon>
    </lineage>
</organism>
<dbReference type="SUPFAM" id="SSF47240">
    <property type="entry name" value="Ferritin-like"/>
    <property type="match status" value="1"/>
</dbReference>
<dbReference type="AlphaFoldDB" id="A0A3D4VCI4"/>
<dbReference type="Pfam" id="PF13668">
    <property type="entry name" value="Ferritin_2"/>
    <property type="match status" value="1"/>
</dbReference>